<dbReference type="EMBL" id="CP078145">
    <property type="protein sequence ID" value="QXN92413.1"/>
    <property type="molecule type" value="Genomic_DNA"/>
</dbReference>
<sequence>MGSEAGQTVDAGAAVVDLEKGDSGEFGEVVVKLGPGGTRVQRFAGRLVGESPQVTKAGVEVVRVYLSRKGKYVVHRRVAEWTDFSVMADWAREWKKKNWRNVLELDESSWGDSTLEVVDSVEELRDRVPAKIYRTLVDVTEQPPIEDLDI</sequence>
<protein>
    <submittedName>
        <fullName evidence="1">EXLDI protein</fullName>
    </submittedName>
</protein>
<dbReference type="RefSeq" id="WP_218473674.1">
    <property type="nucleotide sequence ID" value="NZ_BAABJN010000005.1"/>
</dbReference>
<evidence type="ECO:0000313" key="1">
    <source>
        <dbReference type="EMBL" id="QXN92413.1"/>
    </source>
</evidence>
<reference evidence="1 2" key="1">
    <citation type="submission" date="2021-07" db="EMBL/GenBank/DDBJ databases">
        <title>Whole Genome Sequence of Nocardia Iowensis.</title>
        <authorList>
            <person name="Lamm A."/>
            <person name="Collins-Fairclough A.M."/>
            <person name="Bunk B."/>
            <person name="Sproer C."/>
        </authorList>
    </citation>
    <scope>NUCLEOTIDE SEQUENCE [LARGE SCALE GENOMIC DNA]</scope>
    <source>
        <strain evidence="1 2">NRRL 5646</strain>
    </source>
</reference>
<name>A0ABX8RS22_NOCIO</name>
<dbReference type="NCBIfam" id="TIGR04342">
    <property type="entry name" value="EXLDI"/>
    <property type="match status" value="1"/>
</dbReference>
<evidence type="ECO:0000313" key="2">
    <source>
        <dbReference type="Proteomes" id="UP000694257"/>
    </source>
</evidence>
<accession>A0ABX8RS22</accession>
<dbReference type="InterPro" id="IPR027580">
    <property type="entry name" value="EXLDI"/>
</dbReference>
<organism evidence="1 2">
    <name type="scientific">Nocardia iowensis</name>
    <dbReference type="NCBI Taxonomy" id="204891"/>
    <lineage>
        <taxon>Bacteria</taxon>
        <taxon>Bacillati</taxon>
        <taxon>Actinomycetota</taxon>
        <taxon>Actinomycetes</taxon>
        <taxon>Mycobacteriales</taxon>
        <taxon>Nocardiaceae</taxon>
        <taxon>Nocardia</taxon>
    </lineage>
</organism>
<keyword evidence="2" id="KW-1185">Reference proteome</keyword>
<dbReference type="Proteomes" id="UP000694257">
    <property type="component" value="Chromosome"/>
</dbReference>
<gene>
    <name evidence="1" type="ORF">KV110_04475</name>
</gene>
<proteinExistence type="predicted"/>